<feature type="binding site" evidence="8">
    <location>
        <position position="161"/>
    </location>
    <ligand>
        <name>ATP</name>
        <dbReference type="ChEBI" id="CHEBI:30616"/>
    </ligand>
</feature>
<evidence type="ECO:0000256" key="10">
    <source>
        <dbReference type="RuleBase" id="RU003812"/>
    </source>
</evidence>
<dbReference type="GO" id="GO:0008795">
    <property type="term" value="F:NAD+ synthase activity"/>
    <property type="evidence" value="ECO:0007669"/>
    <property type="project" value="UniProtKB-UniRule"/>
</dbReference>
<feature type="binding site" evidence="8">
    <location>
        <position position="132"/>
    </location>
    <ligand>
        <name>ATP</name>
        <dbReference type="ChEBI" id="CHEBI:30616"/>
    </ligand>
</feature>
<evidence type="ECO:0000256" key="3">
    <source>
        <dbReference type="ARBA" id="ARBA00022723"/>
    </source>
</evidence>
<dbReference type="EC" id="6.3.1.5" evidence="8 10"/>
<reference evidence="13" key="1">
    <citation type="submission" date="2017-09" db="EMBL/GenBank/DDBJ databases">
        <title>Depth-based differentiation of microbial function through sediment-hosted aquifers and enrichment of novel symbionts in the deep terrestrial subsurface.</title>
        <authorList>
            <person name="Probst A.J."/>
            <person name="Ladd B."/>
            <person name="Jarett J.K."/>
            <person name="Geller-Mcgrath D.E."/>
            <person name="Sieber C.M.K."/>
            <person name="Emerson J.B."/>
            <person name="Anantharaman K."/>
            <person name="Thomas B.C."/>
            <person name="Malmstrom R."/>
            <person name="Stieglmeier M."/>
            <person name="Klingl A."/>
            <person name="Woyke T."/>
            <person name="Ryan C.M."/>
            <person name="Banfield J.F."/>
        </authorList>
    </citation>
    <scope>NUCLEOTIDE SEQUENCE [LARGE SCALE GENOMIC DNA]</scope>
</reference>
<dbReference type="GO" id="GO:0005737">
    <property type="term" value="C:cytoplasm"/>
    <property type="evidence" value="ECO:0007669"/>
    <property type="project" value="InterPro"/>
</dbReference>
<evidence type="ECO:0000256" key="8">
    <source>
        <dbReference type="HAMAP-Rule" id="MF_00193"/>
    </source>
</evidence>
<dbReference type="PANTHER" id="PTHR23090:SF9">
    <property type="entry name" value="GLUTAMINE-DEPENDENT NAD(+) SYNTHETASE"/>
    <property type="match status" value="1"/>
</dbReference>
<dbReference type="Proteomes" id="UP000231183">
    <property type="component" value="Unassembled WGS sequence"/>
</dbReference>
<evidence type="ECO:0000256" key="4">
    <source>
        <dbReference type="ARBA" id="ARBA00022741"/>
    </source>
</evidence>
<gene>
    <name evidence="8" type="primary">nadE</name>
    <name evidence="12" type="ORF">COU31_04270</name>
</gene>
<feature type="binding site" description="in other chain" evidence="8">
    <location>
        <position position="112"/>
    </location>
    <ligand>
        <name>deamido-NAD(+)</name>
        <dbReference type="ChEBI" id="CHEBI:58437"/>
        <note>ligand shared between two neighboring subunits</note>
    </ligand>
</feature>
<evidence type="ECO:0000256" key="6">
    <source>
        <dbReference type="ARBA" id="ARBA00022842"/>
    </source>
</evidence>
<dbReference type="GO" id="GO:0009435">
    <property type="term" value="P:NAD+ biosynthetic process"/>
    <property type="evidence" value="ECO:0007669"/>
    <property type="project" value="UniProtKB-UniRule"/>
</dbReference>
<dbReference type="SUPFAM" id="SSF52402">
    <property type="entry name" value="Adenine nucleotide alpha hydrolases-like"/>
    <property type="match status" value="1"/>
</dbReference>
<feature type="binding site" evidence="8">
    <location>
        <position position="35"/>
    </location>
    <ligand>
        <name>Mg(2+)</name>
        <dbReference type="ChEBI" id="CHEBI:18420"/>
    </ligand>
</feature>
<comment type="catalytic activity">
    <reaction evidence="8 10">
        <text>deamido-NAD(+) + NH4(+) + ATP = AMP + diphosphate + NAD(+) + H(+)</text>
        <dbReference type="Rhea" id="RHEA:21188"/>
        <dbReference type="ChEBI" id="CHEBI:15378"/>
        <dbReference type="ChEBI" id="CHEBI:28938"/>
        <dbReference type="ChEBI" id="CHEBI:30616"/>
        <dbReference type="ChEBI" id="CHEBI:33019"/>
        <dbReference type="ChEBI" id="CHEBI:57540"/>
        <dbReference type="ChEBI" id="CHEBI:58437"/>
        <dbReference type="ChEBI" id="CHEBI:456215"/>
        <dbReference type="EC" id="6.3.1.5"/>
    </reaction>
</comment>
<feature type="binding site" evidence="8">
    <location>
        <position position="152"/>
    </location>
    <ligand>
        <name>deamido-NAD(+)</name>
        <dbReference type="ChEBI" id="CHEBI:58437"/>
        <note>ligand shared between two neighboring subunits</note>
    </ligand>
</feature>
<dbReference type="Pfam" id="PF02540">
    <property type="entry name" value="NAD_synthase"/>
    <property type="match status" value="1"/>
</dbReference>
<dbReference type="InterPro" id="IPR014729">
    <property type="entry name" value="Rossmann-like_a/b/a_fold"/>
</dbReference>
<dbReference type="EMBL" id="PFBX01000049">
    <property type="protein sequence ID" value="PIT87189.1"/>
    <property type="molecule type" value="Genomic_DNA"/>
</dbReference>
<protein>
    <recommendedName>
        <fullName evidence="8 10">NH(3)-dependent NAD(+) synthetase</fullName>
        <ecNumber evidence="8 10">6.3.1.5</ecNumber>
    </recommendedName>
</protein>
<evidence type="ECO:0000256" key="7">
    <source>
        <dbReference type="ARBA" id="ARBA00023027"/>
    </source>
</evidence>
<evidence type="ECO:0000313" key="13">
    <source>
        <dbReference type="Proteomes" id="UP000231183"/>
    </source>
</evidence>
<dbReference type="FunFam" id="3.40.50.620:FF:000106">
    <property type="entry name" value="Glutamine-dependent NAD(+) synthetase"/>
    <property type="match status" value="1"/>
</dbReference>
<evidence type="ECO:0000256" key="2">
    <source>
        <dbReference type="ARBA" id="ARBA00022598"/>
    </source>
</evidence>
<sequence length="250" mass="27518">MNTMDIKQIHGKIVDFIKKQAGQKPVVLGLSGGIDSAVCAYLAVEALGKEKVKGLIMPSASNSADDVRLAKATADKLGANYQEIRLDEILRSYQSVSVLFNDDKTMGNLKARTRMSLLYGQANQINGLVMGTGNKTELMIGYFTKYGDGGVDFLPLGDLYKTQVRQLAVELGVEKEIIDRPPSAGLWAGQTDEDEIGMSYEQMDKILQAIENNNRLDEFDQAQINKIQAMMATARHKQDMAPICFFEGVN</sequence>
<feature type="binding site" evidence="8">
    <location>
        <position position="137"/>
    </location>
    <ligand>
        <name>Mg(2+)</name>
        <dbReference type="ChEBI" id="CHEBI:18420"/>
    </ligand>
</feature>
<feature type="binding site" evidence="8">
    <location>
        <begin position="29"/>
        <end position="36"/>
    </location>
    <ligand>
        <name>ATP</name>
        <dbReference type="ChEBI" id="CHEBI:30616"/>
    </ligand>
</feature>
<comment type="pathway">
    <text evidence="8">Cofactor biosynthesis; NAD(+) biosynthesis; NAD(+) from deamido-NAD(+) (ammonia route): step 1/1.</text>
</comment>
<feature type="binding site" evidence="8">
    <location>
        <position position="183"/>
    </location>
    <ligand>
        <name>ATP</name>
        <dbReference type="ChEBI" id="CHEBI:30616"/>
    </ligand>
</feature>
<feature type="binding site" description="in other chain" evidence="8">
    <location>
        <position position="145"/>
    </location>
    <ligand>
        <name>deamido-NAD(+)</name>
        <dbReference type="ChEBI" id="CHEBI:58437"/>
        <note>ligand shared between two neighboring subunits</note>
    </ligand>
</feature>
<evidence type="ECO:0000256" key="5">
    <source>
        <dbReference type="ARBA" id="ARBA00022840"/>
    </source>
</evidence>
<dbReference type="GO" id="GO:0003952">
    <property type="term" value="F:NAD+ synthase (glutamine-hydrolyzing) activity"/>
    <property type="evidence" value="ECO:0007669"/>
    <property type="project" value="InterPro"/>
</dbReference>
<dbReference type="InterPro" id="IPR022926">
    <property type="entry name" value="NH(3)-dep_NAD(+)_synth"/>
</dbReference>
<keyword evidence="6 8" id="KW-0460">Magnesium</keyword>
<comment type="caution">
    <text evidence="12">The sequence shown here is derived from an EMBL/GenBank/DDBJ whole genome shotgun (WGS) entry which is preliminary data.</text>
</comment>
<dbReference type="InterPro" id="IPR022310">
    <property type="entry name" value="NAD/GMP_synthase"/>
</dbReference>
<dbReference type="UniPathway" id="UPA00253">
    <property type="reaction ID" value="UER00333"/>
</dbReference>
<evidence type="ECO:0000259" key="11">
    <source>
        <dbReference type="Pfam" id="PF02540"/>
    </source>
</evidence>
<comment type="subunit">
    <text evidence="8">Homodimer.</text>
</comment>
<dbReference type="InterPro" id="IPR003694">
    <property type="entry name" value="NAD_synthase"/>
</dbReference>
<keyword evidence="2 8" id="KW-0436">Ligase</keyword>
<evidence type="ECO:0000256" key="1">
    <source>
        <dbReference type="ARBA" id="ARBA00005859"/>
    </source>
</evidence>
<dbReference type="AlphaFoldDB" id="A0A2M6W320"/>
<dbReference type="CDD" id="cd00553">
    <property type="entry name" value="NAD_synthase"/>
    <property type="match status" value="1"/>
</dbReference>
<comment type="similarity">
    <text evidence="1 8 9">Belongs to the NAD synthetase family.</text>
</comment>
<dbReference type="GO" id="GO:0005524">
    <property type="term" value="F:ATP binding"/>
    <property type="evidence" value="ECO:0007669"/>
    <property type="project" value="UniProtKB-UniRule"/>
</dbReference>
<feature type="domain" description="NAD/GMP synthase" evidence="11">
    <location>
        <begin position="13"/>
        <end position="240"/>
    </location>
</feature>
<accession>A0A2M6W320</accession>
<dbReference type="NCBIfam" id="NF010587">
    <property type="entry name" value="PRK13980.1"/>
    <property type="match status" value="1"/>
</dbReference>
<comment type="function">
    <text evidence="8">Catalyzes the ATP-dependent amidation of deamido-NAD to form NAD. Uses ammonia as a nitrogen source.</text>
</comment>
<dbReference type="Gene3D" id="3.40.50.620">
    <property type="entry name" value="HUPs"/>
    <property type="match status" value="1"/>
</dbReference>
<keyword evidence="7 8" id="KW-0520">NAD</keyword>
<evidence type="ECO:0000313" key="12">
    <source>
        <dbReference type="EMBL" id="PIT87189.1"/>
    </source>
</evidence>
<dbReference type="GO" id="GO:0046872">
    <property type="term" value="F:metal ion binding"/>
    <property type="evidence" value="ECO:0007669"/>
    <property type="project" value="UniProtKB-KW"/>
</dbReference>
<keyword evidence="5 8" id="KW-0067">ATP-binding</keyword>
<feature type="binding site" description="in other chain" evidence="8">
    <location>
        <begin position="236"/>
        <end position="237"/>
    </location>
    <ligand>
        <name>deamido-NAD(+)</name>
        <dbReference type="ChEBI" id="CHEBI:58437"/>
        <note>ligand shared between two neighboring subunits</note>
    </ligand>
</feature>
<dbReference type="NCBIfam" id="TIGR00552">
    <property type="entry name" value="nadE"/>
    <property type="match status" value="1"/>
</dbReference>
<dbReference type="HAMAP" id="MF_00193">
    <property type="entry name" value="NadE_ammonia_dep"/>
    <property type="match status" value="1"/>
</dbReference>
<dbReference type="PANTHER" id="PTHR23090">
    <property type="entry name" value="NH 3 /GLUTAMINE-DEPENDENT NAD + SYNTHETASE"/>
    <property type="match status" value="1"/>
</dbReference>
<dbReference type="GO" id="GO:0004359">
    <property type="term" value="F:glutaminase activity"/>
    <property type="evidence" value="ECO:0007669"/>
    <property type="project" value="InterPro"/>
</dbReference>
<evidence type="ECO:0000256" key="9">
    <source>
        <dbReference type="RuleBase" id="RU003811"/>
    </source>
</evidence>
<keyword evidence="4 8" id="KW-0547">Nucleotide-binding</keyword>
<organism evidence="12 13">
    <name type="scientific">Candidatus Magasanikbacteria bacterium CG10_big_fil_rev_8_21_14_0_10_40_10</name>
    <dbReference type="NCBI Taxonomy" id="1974648"/>
    <lineage>
        <taxon>Bacteria</taxon>
        <taxon>Candidatus Magasanikiibacteriota</taxon>
    </lineage>
</organism>
<keyword evidence="3 8" id="KW-0479">Metal-binding</keyword>
<proteinExistence type="inferred from homology"/>
<name>A0A2M6W320_9BACT</name>